<feature type="disulfide bond" evidence="6">
    <location>
        <begin position="474"/>
        <end position="483"/>
    </location>
</feature>
<evidence type="ECO:0000259" key="10">
    <source>
        <dbReference type="PROSITE" id="PS50825"/>
    </source>
</evidence>
<feature type="signal peptide" evidence="8">
    <location>
        <begin position="1"/>
        <end position="30"/>
    </location>
</feature>
<dbReference type="SMART" id="SM00179">
    <property type="entry name" value="EGF_CA"/>
    <property type="match status" value="16"/>
</dbReference>
<feature type="disulfide bond" evidence="6">
    <location>
        <begin position="535"/>
        <end position="552"/>
    </location>
</feature>
<feature type="disulfide bond" evidence="6">
    <location>
        <begin position="357"/>
        <end position="366"/>
    </location>
</feature>
<evidence type="ECO:0000259" key="9">
    <source>
        <dbReference type="PROSITE" id="PS50026"/>
    </source>
</evidence>
<dbReference type="GO" id="GO:0005509">
    <property type="term" value="F:calcium ion binding"/>
    <property type="evidence" value="ECO:0007669"/>
    <property type="project" value="InterPro"/>
</dbReference>
<evidence type="ECO:0000256" key="2">
    <source>
        <dbReference type="ARBA" id="ARBA00022729"/>
    </source>
</evidence>
<dbReference type="PANTHER" id="PTHR45836:SF23">
    <property type="entry name" value="NEUROGENIC LOCUS NOTCH HOMOLOG PROTEIN 1"/>
    <property type="match status" value="1"/>
</dbReference>
<feature type="domain" description="EGF-like" evidence="9">
    <location>
        <begin position="214"/>
        <end position="251"/>
    </location>
</feature>
<feature type="domain" description="EGF-like" evidence="9">
    <location>
        <begin position="448"/>
        <end position="484"/>
    </location>
</feature>
<dbReference type="GO" id="GO:0043235">
    <property type="term" value="C:receptor complex"/>
    <property type="evidence" value="ECO:0007669"/>
    <property type="project" value="TreeGrafter"/>
</dbReference>
<keyword evidence="1 6" id="KW-0245">EGF-like domain</keyword>
<dbReference type="Pfam" id="PF12661">
    <property type="entry name" value="hEGF"/>
    <property type="match status" value="3"/>
</dbReference>
<dbReference type="InterPro" id="IPR000742">
    <property type="entry name" value="EGF"/>
</dbReference>
<evidence type="ECO:0000256" key="6">
    <source>
        <dbReference type="PROSITE-ProRule" id="PRU00076"/>
    </source>
</evidence>
<feature type="disulfide bond" evidence="6">
    <location>
        <begin position="241"/>
        <end position="250"/>
    </location>
</feature>
<feature type="transmembrane region" description="Helical" evidence="7">
    <location>
        <begin position="1444"/>
        <end position="1471"/>
    </location>
</feature>
<feature type="domain" description="EGF-like" evidence="9">
    <location>
        <begin position="873"/>
        <end position="911"/>
    </location>
</feature>
<feature type="domain" description="HYR" evidence="10">
    <location>
        <begin position="1084"/>
        <end position="1168"/>
    </location>
</feature>
<keyword evidence="2 8" id="KW-0732">Signal</keyword>
<dbReference type="PROSITE" id="PS01186">
    <property type="entry name" value="EGF_2"/>
    <property type="match status" value="11"/>
</dbReference>
<feature type="domain" description="EGF-like" evidence="9">
    <location>
        <begin position="526"/>
        <end position="564"/>
    </location>
</feature>
<dbReference type="PANTHER" id="PTHR45836">
    <property type="entry name" value="SLIT HOMOLOG"/>
    <property type="match status" value="1"/>
</dbReference>
<comment type="caution">
    <text evidence="11">The sequence shown here is derived from an EMBL/GenBank/DDBJ whole genome shotgun (WGS) entry which is preliminary data.</text>
</comment>
<dbReference type="SMART" id="SM01411">
    <property type="entry name" value="Ephrin_rec_like"/>
    <property type="match status" value="1"/>
</dbReference>
<dbReference type="InterPro" id="IPR002861">
    <property type="entry name" value="Reeler_dom"/>
</dbReference>
<organism evidence="11 12">
    <name type="scientific">Holothuria leucospilota</name>
    <name type="common">Black long sea cucumber</name>
    <name type="synonym">Mertensiothuria leucospilota</name>
    <dbReference type="NCBI Taxonomy" id="206669"/>
    <lineage>
        <taxon>Eukaryota</taxon>
        <taxon>Metazoa</taxon>
        <taxon>Echinodermata</taxon>
        <taxon>Eleutherozoa</taxon>
        <taxon>Echinozoa</taxon>
        <taxon>Holothuroidea</taxon>
        <taxon>Aspidochirotacea</taxon>
        <taxon>Aspidochirotida</taxon>
        <taxon>Holothuriidae</taxon>
        <taxon>Holothuria</taxon>
    </lineage>
</organism>
<feature type="disulfide bond" evidence="6">
    <location>
        <begin position="338"/>
        <end position="355"/>
    </location>
</feature>
<feature type="disulfide bond" evidence="6">
    <location>
        <begin position="295"/>
        <end position="305"/>
    </location>
</feature>
<dbReference type="InterPro" id="IPR009030">
    <property type="entry name" value="Growth_fac_rcpt_cys_sf"/>
</dbReference>
<feature type="domain" description="EGF-like" evidence="9">
    <location>
        <begin position="291"/>
        <end position="326"/>
    </location>
</feature>
<keyword evidence="5" id="KW-0325">Glycoprotein</keyword>
<feature type="disulfide bond" evidence="6">
    <location>
        <begin position="709"/>
        <end position="718"/>
    </location>
</feature>
<keyword evidence="7" id="KW-1133">Transmembrane helix</keyword>
<keyword evidence="7" id="KW-0812">Transmembrane</keyword>
<keyword evidence="7" id="KW-0472">Membrane</keyword>
<evidence type="ECO:0000256" key="8">
    <source>
        <dbReference type="SAM" id="SignalP"/>
    </source>
</evidence>
<feature type="domain" description="EGF-like" evidence="9">
    <location>
        <begin position="836"/>
        <end position="872"/>
    </location>
</feature>
<feature type="domain" description="EGF-like" evidence="9">
    <location>
        <begin position="604"/>
        <end position="640"/>
    </location>
</feature>
<dbReference type="SUPFAM" id="SSF57184">
    <property type="entry name" value="Growth factor receptor domain"/>
    <property type="match status" value="1"/>
</dbReference>
<feature type="domain" description="EGF-like" evidence="9">
    <location>
        <begin position="641"/>
        <end position="679"/>
    </location>
</feature>
<feature type="disulfide bond" evidence="6">
    <location>
        <begin position="514"/>
        <end position="523"/>
    </location>
</feature>
<feature type="disulfide bond" evidence="6">
    <location>
        <begin position="198"/>
        <end position="207"/>
    </location>
</feature>
<dbReference type="GO" id="GO:0007411">
    <property type="term" value="P:axon guidance"/>
    <property type="evidence" value="ECO:0007669"/>
    <property type="project" value="TreeGrafter"/>
</dbReference>
<feature type="domain" description="EGF-like" evidence="9">
    <location>
        <begin position="951"/>
        <end position="990"/>
    </location>
</feature>
<dbReference type="FunFam" id="2.10.25.10:FF:000012">
    <property type="entry name" value="Delta-like protein"/>
    <property type="match status" value="1"/>
</dbReference>
<dbReference type="CDD" id="cd00054">
    <property type="entry name" value="EGF_CA"/>
    <property type="match status" value="10"/>
</dbReference>
<keyword evidence="4 6" id="KW-1015">Disulfide bond</keyword>
<accession>A0A9Q1GYD0</accession>
<feature type="domain" description="EGF-like" evidence="9">
    <location>
        <begin position="757"/>
        <end position="795"/>
    </location>
</feature>
<dbReference type="InterPro" id="IPR001881">
    <property type="entry name" value="EGF-like_Ca-bd_dom"/>
</dbReference>
<evidence type="ECO:0000313" key="11">
    <source>
        <dbReference type="EMBL" id="KAJ8029172.1"/>
    </source>
</evidence>
<evidence type="ECO:0000256" key="7">
    <source>
        <dbReference type="SAM" id="Phobius"/>
    </source>
</evidence>
<reference evidence="11" key="1">
    <citation type="submission" date="2021-10" db="EMBL/GenBank/DDBJ databases">
        <title>Tropical sea cucumber genome reveals ecological adaptation and Cuvierian tubules defense mechanism.</title>
        <authorList>
            <person name="Chen T."/>
        </authorList>
    </citation>
    <scope>NUCLEOTIDE SEQUENCE</scope>
    <source>
        <strain evidence="11">Nanhai2018</strain>
        <tissue evidence="11">Muscle</tissue>
    </source>
</reference>
<feature type="domain" description="EGF-like" evidence="9">
    <location>
        <begin position="171"/>
        <end position="208"/>
    </location>
</feature>
<keyword evidence="3" id="KW-0677">Repeat</keyword>
<feature type="disulfide bond" evidence="6">
    <location>
        <begin position="414"/>
        <end position="424"/>
    </location>
</feature>
<evidence type="ECO:0000256" key="5">
    <source>
        <dbReference type="ARBA" id="ARBA00023180"/>
    </source>
</evidence>
<feature type="disulfide bond" evidence="6">
    <location>
        <begin position="825"/>
        <end position="834"/>
    </location>
</feature>
<feature type="disulfide bond" evidence="6">
    <location>
        <begin position="280"/>
        <end position="289"/>
    </location>
</feature>
<keyword evidence="12" id="KW-1185">Reference proteome</keyword>
<evidence type="ECO:0000256" key="3">
    <source>
        <dbReference type="ARBA" id="ARBA00022737"/>
    </source>
</evidence>
<dbReference type="SUPFAM" id="SSF57196">
    <property type="entry name" value="EGF/Laminin"/>
    <property type="match status" value="15"/>
</dbReference>
<dbReference type="PROSITE" id="PS50825">
    <property type="entry name" value="HYR"/>
    <property type="match status" value="1"/>
</dbReference>
<dbReference type="Pfam" id="PF00008">
    <property type="entry name" value="EGF"/>
    <property type="match status" value="10"/>
</dbReference>
<feature type="disulfide bond" evidence="6">
    <location>
        <begin position="939"/>
        <end position="948"/>
    </location>
</feature>
<dbReference type="SMART" id="SM00181">
    <property type="entry name" value="EGF"/>
    <property type="match status" value="21"/>
</dbReference>
<dbReference type="OrthoDB" id="7434474at2759"/>
<feature type="disulfide bond" evidence="6">
    <location>
        <begin position="554"/>
        <end position="563"/>
    </location>
</feature>
<feature type="disulfide bond" evidence="6">
    <location>
        <begin position="862"/>
        <end position="871"/>
    </location>
</feature>
<evidence type="ECO:0000256" key="4">
    <source>
        <dbReference type="ARBA" id="ARBA00023157"/>
    </source>
</evidence>
<feature type="disulfide bond" evidence="6">
    <location>
        <begin position="669"/>
        <end position="678"/>
    </location>
</feature>
<feature type="domain" description="EGF-like" evidence="9">
    <location>
        <begin position="370"/>
        <end position="407"/>
    </location>
</feature>
<dbReference type="InterPro" id="IPR003410">
    <property type="entry name" value="HYR_dom"/>
</dbReference>
<name>A0A9Q1GYD0_HOLLE</name>
<feature type="disulfide bond" evidence="6">
    <location>
        <begin position="436"/>
        <end position="445"/>
    </location>
</feature>
<feature type="domain" description="EGF-like" evidence="9">
    <location>
        <begin position="329"/>
        <end position="367"/>
    </location>
</feature>
<feature type="disulfide bond" evidence="6">
    <location>
        <begin position="746"/>
        <end position="755"/>
    </location>
</feature>
<feature type="domain" description="EGF-like" evidence="9">
    <location>
        <begin position="565"/>
        <end position="603"/>
    </location>
</feature>
<feature type="domain" description="EGF-like" evidence="9">
    <location>
        <begin position="796"/>
        <end position="835"/>
    </location>
</feature>
<gene>
    <name evidence="11" type="ORF">HOLleu_28507</name>
</gene>
<feature type="domain" description="EGF-like" evidence="9">
    <location>
        <begin position="410"/>
        <end position="446"/>
    </location>
</feature>
<evidence type="ECO:0000313" key="12">
    <source>
        <dbReference type="Proteomes" id="UP001152320"/>
    </source>
</evidence>
<feature type="domain" description="EGF-like" evidence="9">
    <location>
        <begin position="253"/>
        <end position="290"/>
    </location>
</feature>
<dbReference type="PROSITE" id="PS00022">
    <property type="entry name" value="EGF_1"/>
    <property type="match status" value="20"/>
</dbReference>
<feature type="domain" description="EGF-like" evidence="9">
    <location>
        <begin position="488"/>
        <end position="524"/>
    </location>
</feature>
<feature type="disulfide bond" evidence="6">
    <location>
        <begin position="785"/>
        <end position="794"/>
    </location>
</feature>
<feature type="domain" description="EGF-like" evidence="9">
    <location>
        <begin position="916"/>
        <end position="949"/>
    </location>
</feature>
<dbReference type="CDD" id="cd08544">
    <property type="entry name" value="Reeler"/>
    <property type="match status" value="1"/>
</dbReference>
<feature type="disulfide bond" evidence="6">
    <location>
        <begin position="316"/>
        <end position="325"/>
    </location>
</feature>
<dbReference type="GO" id="GO:0005886">
    <property type="term" value="C:plasma membrane"/>
    <property type="evidence" value="ECO:0007669"/>
    <property type="project" value="TreeGrafter"/>
</dbReference>
<dbReference type="InterPro" id="IPR051355">
    <property type="entry name" value="Notch/Slit_guidance"/>
</dbReference>
<dbReference type="Proteomes" id="UP001152320">
    <property type="component" value="Chromosome 14"/>
</dbReference>
<dbReference type="FunFam" id="2.10.25.10:FF:000321">
    <property type="entry name" value="Protein delta homolog 1"/>
    <property type="match status" value="1"/>
</dbReference>
<comment type="caution">
    <text evidence="6">Lacks conserved residue(s) required for the propagation of feature annotation.</text>
</comment>
<feature type="chain" id="PRO_5040125143" evidence="8">
    <location>
        <begin position="31"/>
        <end position="1603"/>
    </location>
</feature>
<feature type="disulfide bond" evidence="6">
    <location>
        <begin position="630"/>
        <end position="639"/>
    </location>
</feature>
<dbReference type="Gene3D" id="2.10.25.10">
    <property type="entry name" value="Laminin"/>
    <property type="match status" value="21"/>
</dbReference>
<evidence type="ECO:0000256" key="1">
    <source>
        <dbReference type="ARBA" id="ARBA00022536"/>
    </source>
</evidence>
<dbReference type="GO" id="GO:0007219">
    <property type="term" value="P:Notch signaling pathway"/>
    <property type="evidence" value="ECO:0007669"/>
    <property type="project" value="TreeGrafter"/>
</dbReference>
<dbReference type="GO" id="GO:0009986">
    <property type="term" value="C:cell surface"/>
    <property type="evidence" value="ECO:0007669"/>
    <property type="project" value="TreeGrafter"/>
</dbReference>
<feature type="disulfide bond" evidence="6">
    <location>
        <begin position="901"/>
        <end position="910"/>
    </location>
</feature>
<dbReference type="EMBL" id="JAIZAY010000014">
    <property type="protein sequence ID" value="KAJ8029172.1"/>
    <property type="molecule type" value="Genomic_DNA"/>
</dbReference>
<feature type="domain" description="EGF-like" evidence="9">
    <location>
        <begin position="720"/>
        <end position="756"/>
    </location>
</feature>
<feature type="domain" description="EGF-like" evidence="9">
    <location>
        <begin position="680"/>
        <end position="719"/>
    </location>
</feature>
<dbReference type="Pfam" id="PF02014">
    <property type="entry name" value="Reeler"/>
    <property type="match status" value="1"/>
</dbReference>
<proteinExistence type="predicted"/>
<sequence length="1603" mass="171710">MAVSGKYMLCVRCKYLIVVLLMFFHRKCFGQVTFDCSTLQPQPANDFTMGTTDEALQYSVTVDQQYYQQSSTRRVVVNAGSLAFTSLYLQARDASSADSIGGWSSPYPSGYTITAGCPGSSNLDTIIKVGTEPAQIAVFEWKPPFADTSMDIIFVATFVNGGKYHIIVSEIITGCEEDFCQNGGLCIINSGEQPQCLCPSSFMGTRCQFVRGGAGTACASNPCLNGGSCGLQTDGSYICTCNSGYSGTRCEIPNTFCTTQGCLNGGTCIPIGNSAGSCSCTERYTGAQCERENPCFNFCQNGGSCIDDGNGATCQCPVGFVGTRCENTGDEFCSLNWCKNGATCLPFTDGVGGFCMCPSGFSGPFCDESENTFCSQSPCLNGGECLDLTMGAGQCKCTADFTGALCEESVWQGCLPNCQNGGTCVPISSTGSQCQCVDGYTGPHCEEMKDFCDHNLCQNGATCVNTPTIGFCICADGFTGPACDQVDTPGFCSLGLCQNGATCIETPSGGSCLCAEGFTGSTCDSAQDRCSPNPCFNGGNCFNTPGEPFFLCVCASGYTGSLCLESPCTGEPCQNGGTCSVTQGSPQGYICHCGNFYSGTNCETVTPCASSPCQNGGQCTLSGGGFSCTCLGIWRGERCDEEDYCRSRQPCQNGGTCLFLGHESYLCQCLSTFTGQNCQFENPCRSDPCQNGATCSETQGSPPGYSCQCAHPFVGTNCETVTPCASSPCQNGGQCTLSGGGFSCTCLGIWRGEHCDEEDYCRSRQPCQNGGTCLFLGHESYLCQCLSTFTGQNCQFENPCRSDPCQNGATCSETQGSPPGYSCQCAHPFVGTNCETVLPCLTSPCQNGGQCALSGGGFSCACLGIWRGDRCDEEDYCRSRQPCQNGGTCSFLGHETYHCQCPPTFSGKDCQLGACSNSECVNGTCVEDARSDRNYRCECQEGFGGDFCDIVVDFCLAHKPCLNGGTCFSQGSSNFRCDCMDPYFGDDSCLFNRDNGPVFQDCVETTHTYQLRPDNTAFVNLNITAMVPETGQVIDFDVIVGPDGVTFPGDVTYTEDYLEGQKFVLRAMDQFERVSSCSFTIKLSDPIAPTVNCPGDHEDISSRDRVVVSSLPLPLIEASDNVGLPADNVFTYSPEEVNVDGQLREVTVSVYDVDGNRAECQFGLTLYKGDECSSINTDNGRVNCSGNSARNRACEIRCNEGFLPPNGEIYTCRSNNWDRVPLPCLAIQEPNSFSKRITIVFSVLTSMCDQDEFLMNVTEAMKAKLTELDLCGQGSSASACGENSITASCNNQNLRRKRQTTEKSELEIDVEISGSSRNDVTGLITSIGDEINEGITMVVGGQTLELVNYNVTPQFMVACQSGSISRQEACLICPLGTYHHSASDECRQCGKGSFQDEVGQLQCKECGTSSYQDQVGQTSCIACDGGLTSDGVTCSSVNQNDGSWVQVVIYACVGVGALLVIIIFILMVCLWQSTQEEKKQDQKRWELGHSTQLNKCYEPEEETGFRPRVNTTVSATTYQTVPEGDGTPNLGNGVINGGHELVRIPTEELYSGLTVDTHGRTLTVGVDNHPAPQPRRYQYENGYHHSPANEFMSYGHDRHNFPV</sequence>
<dbReference type="PROSITE" id="PS50026">
    <property type="entry name" value="EGF_3"/>
    <property type="match status" value="21"/>
</dbReference>
<dbReference type="InterPro" id="IPR013032">
    <property type="entry name" value="EGF-like_CS"/>
</dbReference>
<feature type="disulfide bond" evidence="6">
    <location>
        <begin position="397"/>
        <end position="406"/>
    </location>
</feature>
<feature type="disulfide bond" evidence="6">
    <location>
        <begin position="593"/>
        <end position="602"/>
    </location>
</feature>
<protein>
    <submittedName>
        <fullName evidence="11">Fibropellin-1</fullName>
    </submittedName>
</protein>